<dbReference type="Proteomes" id="UP000265520">
    <property type="component" value="Unassembled WGS sequence"/>
</dbReference>
<comment type="caution">
    <text evidence="2">The sequence shown here is derived from an EMBL/GenBank/DDBJ whole genome shotgun (WGS) entry which is preliminary data.</text>
</comment>
<evidence type="ECO:0000313" key="3">
    <source>
        <dbReference type="Proteomes" id="UP000265520"/>
    </source>
</evidence>
<evidence type="ECO:0000256" key="1">
    <source>
        <dbReference type="SAM" id="MobiDB-lite"/>
    </source>
</evidence>
<reference evidence="2 3" key="1">
    <citation type="journal article" date="2018" name="Front. Plant Sci.">
        <title>Red Clover (Trifolium pratense) and Zigzag Clover (T. medium) - A Picture of Genomic Similarities and Differences.</title>
        <authorList>
            <person name="Dluhosova J."/>
            <person name="Istvanek J."/>
            <person name="Nedelnik J."/>
            <person name="Repkova J."/>
        </authorList>
    </citation>
    <scope>NUCLEOTIDE SEQUENCE [LARGE SCALE GENOMIC DNA]</scope>
    <source>
        <strain evidence="3">cv. 10/8</strain>
        <tissue evidence="2">Leaf</tissue>
    </source>
</reference>
<proteinExistence type="predicted"/>
<organism evidence="2 3">
    <name type="scientific">Trifolium medium</name>
    <dbReference type="NCBI Taxonomy" id="97028"/>
    <lineage>
        <taxon>Eukaryota</taxon>
        <taxon>Viridiplantae</taxon>
        <taxon>Streptophyta</taxon>
        <taxon>Embryophyta</taxon>
        <taxon>Tracheophyta</taxon>
        <taxon>Spermatophyta</taxon>
        <taxon>Magnoliopsida</taxon>
        <taxon>eudicotyledons</taxon>
        <taxon>Gunneridae</taxon>
        <taxon>Pentapetalae</taxon>
        <taxon>rosids</taxon>
        <taxon>fabids</taxon>
        <taxon>Fabales</taxon>
        <taxon>Fabaceae</taxon>
        <taxon>Papilionoideae</taxon>
        <taxon>50 kb inversion clade</taxon>
        <taxon>NPAAA clade</taxon>
        <taxon>Hologalegina</taxon>
        <taxon>IRL clade</taxon>
        <taxon>Trifolieae</taxon>
        <taxon>Trifolium</taxon>
    </lineage>
</organism>
<protein>
    <submittedName>
        <fullName evidence="2">Uncharacterized protein</fullName>
    </submittedName>
</protein>
<accession>A0A392W2Z7</accession>
<sequence>ILDEKKMQFELMIQALELEETAVEGENAGSEEEEDNANDAQEEDSAGSSNT</sequence>
<feature type="non-terminal residue" evidence="2">
    <location>
        <position position="1"/>
    </location>
</feature>
<feature type="compositionally biased region" description="Acidic residues" evidence="1">
    <location>
        <begin position="20"/>
        <end position="45"/>
    </location>
</feature>
<dbReference type="EMBL" id="LXQA011363141">
    <property type="protein sequence ID" value="MCI94677.1"/>
    <property type="molecule type" value="Genomic_DNA"/>
</dbReference>
<dbReference type="AlphaFoldDB" id="A0A392W2Z7"/>
<name>A0A392W2Z7_9FABA</name>
<feature type="region of interest" description="Disordered" evidence="1">
    <location>
        <begin position="20"/>
        <end position="51"/>
    </location>
</feature>
<evidence type="ECO:0000313" key="2">
    <source>
        <dbReference type="EMBL" id="MCI94677.1"/>
    </source>
</evidence>
<keyword evidence="3" id="KW-1185">Reference proteome</keyword>